<feature type="compositionally biased region" description="Basic and acidic residues" evidence="1">
    <location>
        <begin position="28"/>
        <end position="45"/>
    </location>
</feature>
<dbReference type="Gramene" id="PUZ38818">
    <property type="protein sequence ID" value="PUZ38818"/>
    <property type="gene ID" value="GQ55_9G226200"/>
</dbReference>
<protein>
    <submittedName>
        <fullName evidence="2">Uncharacterized protein</fullName>
    </submittedName>
</protein>
<organism evidence="2 3">
    <name type="scientific">Panicum hallii var. hallii</name>
    <dbReference type="NCBI Taxonomy" id="1504633"/>
    <lineage>
        <taxon>Eukaryota</taxon>
        <taxon>Viridiplantae</taxon>
        <taxon>Streptophyta</taxon>
        <taxon>Embryophyta</taxon>
        <taxon>Tracheophyta</taxon>
        <taxon>Spermatophyta</taxon>
        <taxon>Magnoliopsida</taxon>
        <taxon>Liliopsida</taxon>
        <taxon>Poales</taxon>
        <taxon>Poaceae</taxon>
        <taxon>PACMAD clade</taxon>
        <taxon>Panicoideae</taxon>
        <taxon>Panicodae</taxon>
        <taxon>Paniceae</taxon>
        <taxon>Panicinae</taxon>
        <taxon>Panicum</taxon>
        <taxon>Panicum sect. Panicum</taxon>
    </lineage>
</organism>
<name>A0A2T7C645_9POAL</name>
<keyword evidence="3" id="KW-1185">Reference proteome</keyword>
<dbReference type="EMBL" id="CM009757">
    <property type="protein sequence ID" value="PUZ38818.1"/>
    <property type="molecule type" value="Genomic_DNA"/>
</dbReference>
<feature type="region of interest" description="Disordered" evidence="1">
    <location>
        <begin position="1"/>
        <end position="45"/>
    </location>
</feature>
<evidence type="ECO:0000313" key="2">
    <source>
        <dbReference type="EMBL" id="PUZ38818.1"/>
    </source>
</evidence>
<reference evidence="2 3" key="1">
    <citation type="submission" date="2018-04" db="EMBL/GenBank/DDBJ databases">
        <title>WGS assembly of Panicum hallii var. hallii HAL2.</title>
        <authorList>
            <person name="Lovell J."/>
            <person name="Jenkins J."/>
            <person name="Lowry D."/>
            <person name="Mamidi S."/>
            <person name="Sreedasyam A."/>
            <person name="Weng X."/>
            <person name="Barry K."/>
            <person name="Bonette J."/>
            <person name="Campitelli B."/>
            <person name="Daum C."/>
            <person name="Gordon S."/>
            <person name="Gould B."/>
            <person name="Lipzen A."/>
            <person name="MacQueen A."/>
            <person name="Palacio-Mejia J."/>
            <person name="Plott C."/>
            <person name="Shakirov E."/>
            <person name="Shu S."/>
            <person name="Yoshinaga Y."/>
            <person name="Zane M."/>
            <person name="Rokhsar D."/>
            <person name="Grimwood J."/>
            <person name="Schmutz J."/>
            <person name="Juenger T."/>
        </authorList>
    </citation>
    <scope>NUCLEOTIDE SEQUENCE [LARGE SCALE GENOMIC DNA]</scope>
    <source>
        <strain evidence="3">cv. HAL2</strain>
    </source>
</reference>
<dbReference type="AlphaFoldDB" id="A0A2T7C645"/>
<sequence length="192" mass="20882">MASSATPPSLLRHGRARASARCASAEQTTRRSSERGDEPAREVPRRLGRGAALGWLGGVPSFLGRPVPLSAGTPVPASSSFPMAAPSSSTRHGCSFPKSAAISIYLTQNSASNGCSIARDSIPPLPRPYLSLPPCRFEVPRSSMAPGREEERHWKMLLQKTPHNSSYLIIVFLCQYLSENPQHFIQFEPFHS</sequence>
<accession>A0A2T7C645</accession>
<proteinExistence type="predicted"/>
<evidence type="ECO:0000313" key="3">
    <source>
        <dbReference type="Proteomes" id="UP000244336"/>
    </source>
</evidence>
<gene>
    <name evidence="2" type="ORF">GQ55_9G226200</name>
</gene>
<dbReference type="Proteomes" id="UP000244336">
    <property type="component" value="Chromosome 9"/>
</dbReference>
<evidence type="ECO:0000256" key="1">
    <source>
        <dbReference type="SAM" id="MobiDB-lite"/>
    </source>
</evidence>